<evidence type="ECO:0000313" key="4">
    <source>
        <dbReference type="EMBL" id="TDR56847.1"/>
    </source>
</evidence>
<gene>
    <name evidence="4" type="ORF">DFP85_10224</name>
</gene>
<evidence type="ECO:0000256" key="2">
    <source>
        <dbReference type="ARBA" id="ARBA00034247"/>
    </source>
</evidence>
<organism evidence="4 5">
    <name type="scientific">Halomonas ventosae</name>
    <dbReference type="NCBI Taxonomy" id="229007"/>
    <lineage>
        <taxon>Bacteria</taxon>
        <taxon>Pseudomonadati</taxon>
        <taxon>Pseudomonadota</taxon>
        <taxon>Gammaproteobacteria</taxon>
        <taxon>Oceanospirillales</taxon>
        <taxon>Halomonadaceae</taxon>
        <taxon>Halomonas</taxon>
    </lineage>
</organism>
<reference evidence="4 5" key="1">
    <citation type="submission" date="2019-03" db="EMBL/GenBank/DDBJ databases">
        <title>Genomic Encyclopedia of Type Strains, Phase III (KMG-III): the genomes of soil and plant-associated and newly described type strains.</title>
        <authorList>
            <person name="Whitman W."/>
        </authorList>
    </citation>
    <scope>NUCLEOTIDE SEQUENCE [LARGE SCALE GENOMIC DNA]</scope>
    <source>
        <strain evidence="4 5">CECT 5797</strain>
    </source>
</reference>
<name>A0A4R6ZVG1_9GAMM</name>
<dbReference type="InterPro" id="IPR000160">
    <property type="entry name" value="GGDEF_dom"/>
</dbReference>
<dbReference type="GO" id="GO:0005886">
    <property type="term" value="C:plasma membrane"/>
    <property type="evidence" value="ECO:0007669"/>
    <property type="project" value="TreeGrafter"/>
</dbReference>
<dbReference type="SUPFAM" id="SSF55781">
    <property type="entry name" value="GAF domain-like"/>
    <property type="match status" value="1"/>
</dbReference>
<feature type="domain" description="GGDEF" evidence="3">
    <location>
        <begin position="212"/>
        <end position="342"/>
    </location>
</feature>
<sequence>MAMTTSRQIPAALLERLADTAADPRRLEAVVRPLLDLLEDVTGLESTYFTVIDERRGLQTVLHARNTRQLQIPEGLTVPWADTLCRRAIAEGRGFTADVAGCWGDSQAARELGICTYLSEPVRLVNGMLFGTLCAASERRVEVSDSTRHYIALFSDLIARYIESEKLLDILVNENQQLSQHALTDPLTGIPNRRALIQSLDRLLGEAAARSTVLHVAFIDLDGFKEINDRFGHDAGDRFLIQIAAALDAGRGEGDVIARYGGDEFVWLCPAAGRDPARQRDALKRQLERLTQGTFQAGDDAIAYGGASVGVITTERDERDSRQVLQRSDTAMYARKQVRKGG</sequence>
<dbReference type="InterPro" id="IPR003018">
    <property type="entry name" value="GAF"/>
</dbReference>
<dbReference type="InterPro" id="IPR043128">
    <property type="entry name" value="Rev_trsase/Diguanyl_cyclase"/>
</dbReference>
<dbReference type="GO" id="GO:0043709">
    <property type="term" value="P:cell adhesion involved in single-species biofilm formation"/>
    <property type="evidence" value="ECO:0007669"/>
    <property type="project" value="TreeGrafter"/>
</dbReference>
<dbReference type="EMBL" id="SNZJ01000002">
    <property type="protein sequence ID" value="TDR56847.1"/>
    <property type="molecule type" value="Genomic_DNA"/>
</dbReference>
<dbReference type="EC" id="2.7.7.65" evidence="1"/>
<dbReference type="Gene3D" id="3.30.70.270">
    <property type="match status" value="1"/>
</dbReference>
<dbReference type="InterPro" id="IPR029016">
    <property type="entry name" value="GAF-like_dom_sf"/>
</dbReference>
<protein>
    <recommendedName>
        <fullName evidence="1">diguanylate cyclase</fullName>
        <ecNumber evidence="1">2.7.7.65</ecNumber>
    </recommendedName>
</protein>
<dbReference type="PANTHER" id="PTHR45138">
    <property type="entry name" value="REGULATORY COMPONENTS OF SENSORY TRANSDUCTION SYSTEM"/>
    <property type="match status" value="1"/>
</dbReference>
<dbReference type="Proteomes" id="UP000295212">
    <property type="component" value="Unassembled WGS sequence"/>
</dbReference>
<dbReference type="GO" id="GO:0052621">
    <property type="term" value="F:diguanylate cyclase activity"/>
    <property type="evidence" value="ECO:0007669"/>
    <property type="project" value="UniProtKB-EC"/>
</dbReference>
<dbReference type="PANTHER" id="PTHR45138:SF9">
    <property type="entry name" value="DIGUANYLATE CYCLASE DGCM-RELATED"/>
    <property type="match status" value="1"/>
</dbReference>
<dbReference type="NCBIfam" id="TIGR00254">
    <property type="entry name" value="GGDEF"/>
    <property type="match status" value="1"/>
</dbReference>
<dbReference type="Gene3D" id="3.30.450.40">
    <property type="match status" value="1"/>
</dbReference>
<dbReference type="Pfam" id="PF13185">
    <property type="entry name" value="GAF_2"/>
    <property type="match status" value="1"/>
</dbReference>
<evidence type="ECO:0000259" key="3">
    <source>
        <dbReference type="PROSITE" id="PS50887"/>
    </source>
</evidence>
<dbReference type="CDD" id="cd01949">
    <property type="entry name" value="GGDEF"/>
    <property type="match status" value="1"/>
</dbReference>
<dbReference type="InterPro" id="IPR050469">
    <property type="entry name" value="Diguanylate_Cyclase"/>
</dbReference>
<dbReference type="Pfam" id="PF00990">
    <property type="entry name" value="GGDEF"/>
    <property type="match status" value="1"/>
</dbReference>
<dbReference type="AlphaFoldDB" id="A0A4R6ZVG1"/>
<evidence type="ECO:0000256" key="1">
    <source>
        <dbReference type="ARBA" id="ARBA00012528"/>
    </source>
</evidence>
<dbReference type="GO" id="GO:1902201">
    <property type="term" value="P:negative regulation of bacterial-type flagellum-dependent cell motility"/>
    <property type="evidence" value="ECO:0007669"/>
    <property type="project" value="TreeGrafter"/>
</dbReference>
<dbReference type="PROSITE" id="PS50887">
    <property type="entry name" value="GGDEF"/>
    <property type="match status" value="1"/>
</dbReference>
<dbReference type="SUPFAM" id="SSF55073">
    <property type="entry name" value="Nucleotide cyclase"/>
    <property type="match status" value="1"/>
</dbReference>
<dbReference type="SMART" id="SM00267">
    <property type="entry name" value="GGDEF"/>
    <property type="match status" value="1"/>
</dbReference>
<dbReference type="InterPro" id="IPR029787">
    <property type="entry name" value="Nucleotide_cyclase"/>
</dbReference>
<comment type="caution">
    <text evidence="4">The sequence shown here is derived from an EMBL/GenBank/DDBJ whole genome shotgun (WGS) entry which is preliminary data.</text>
</comment>
<comment type="catalytic activity">
    <reaction evidence="2">
        <text>2 GTP = 3',3'-c-di-GMP + 2 diphosphate</text>
        <dbReference type="Rhea" id="RHEA:24898"/>
        <dbReference type="ChEBI" id="CHEBI:33019"/>
        <dbReference type="ChEBI" id="CHEBI:37565"/>
        <dbReference type="ChEBI" id="CHEBI:58805"/>
        <dbReference type="EC" id="2.7.7.65"/>
    </reaction>
</comment>
<accession>A0A4R6ZVG1</accession>
<proteinExistence type="predicted"/>
<evidence type="ECO:0000313" key="5">
    <source>
        <dbReference type="Proteomes" id="UP000295212"/>
    </source>
</evidence>